<dbReference type="HOGENOM" id="CLU_2141083_0_0_12"/>
<evidence type="ECO:0000313" key="1">
    <source>
        <dbReference type="EMBL" id="AFR71990.1"/>
    </source>
</evidence>
<reference evidence="1 2" key="1">
    <citation type="journal article" date="2012" name="BMC Genomics">
        <title>Comparative genomics of Brachyspira pilosicoli strains: genome rearrangements, reductions and correlation of genetic compliment with phenotypic diversity.</title>
        <authorList>
            <person name="Mappley L.J."/>
            <person name="Black M.L."/>
            <person name="Abuoun M."/>
            <person name="Darby A.C."/>
            <person name="Woodward M.J."/>
            <person name="Parkhill J."/>
            <person name="Turner A.K."/>
            <person name="Bellgard M.I."/>
            <person name="La T."/>
            <person name="Phillips N.D."/>
            <person name="La Ragione R.M."/>
            <person name="Hampson D.J."/>
        </authorList>
    </citation>
    <scope>NUCLEOTIDE SEQUENCE [LARGE SCALE GENOMIC DNA]</scope>
    <source>
        <strain evidence="1">B2904</strain>
    </source>
</reference>
<name>J9UT23_BRAPL</name>
<dbReference type="KEGG" id="bpj:B2904_orf2670"/>
<accession>J9UT23</accession>
<evidence type="ECO:0000313" key="2">
    <source>
        <dbReference type="Proteomes" id="UP000007346"/>
    </source>
</evidence>
<dbReference type="Proteomes" id="UP000007346">
    <property type="component" value="Chromosome"/>
</dbReference>
<gene>
    <name evidence="1" type="ORF">B2904_orf2670</name>
</gene>
<proteinExistence type="predicted"/>
<dbReference type="AlphaFoldDB" id="J9UT23"/>
<organism evidence="1 2">
    <name type="scientific">Brachyspira pilosicoli B2904</name>
    <dbReference type="NCBI Taxonomy" id="1133568"/>
    <lineage>
        <taxon>Bacteria</taxon>
        <taxon>Pseudomonadati</taxon>
        <taxon>Spirochaetota</taxon>
        <taxon>Spirochaetia</taxon>
        <taxon>Brachyspirales</taxon>
        <taxon>Brachyspiraceae</taxon>
        <taxon>Brachyspira</taxon>
    </lineage>
</organism>
<protein>
    <submittedName>
        <fullName evidence="1">Uncharacterized protein</fullName>
    </submittedName>
</protein>
<sequence length="115" mass="14297">MKKFLLVLIFYSTTLYSYNFLFFPVNNYYTNNFNNNLYFNKYFQSCFKNIYNDLFFYQNNITSSIYYNSSLISKNYFNFDYKPNKQPYEYSNSTFLSNMIMKEKYKYNSFLRSRN</sequence>
<dbReference type="EMBL" id="CP003490">
    <property type="protein sequence ID" value="AFR71990.1"/>
    <property type="molecule type" value="Genomic_DNA"/>
</dbReference>